<dbReference type="Pfam" id="PF01416">
    <property type="entry name" value="PseudoU_synth_1"/>
    <property type="match status" value="1"/>
</dbReference>
<dbReference type="InterPro" id="IPR020095">
    <property type="entry name" value="PsdUridine_synth_TruA_C"/>
</dbReference>
<evidence type="ECO:0000256" key="3">
    <source>
        <dbReference type="ARBA" id="ARBA00023235"/>
    </source>
</evidence>
<dbReference type="OrthoDB" id="25767at2759"/>
<dbReference type="SUPFAM" id="SSF55120">
    <property type="entry name" value="Pseudouridine synthase"/>
    <property type="match status" value="1"/>
</dbReference>
<protein>
    <recommendedName>
        <fullName evidence="4">tRNA pseudouridine synthase</fullName>
        <ecNumber evidence="4">5.4.99.12</ecNumber>
    </recommendedName>
</protein>
<evidence type="ECO:0000256" key="1">
    <source>
        <dbReference type="ARBA" id="ARBA00009375"/>
    </source>
</evidence>
<dbReference type="AlphaFoldDB" id="A0A4Z1T2G2"/>
<evidence type="ECO:0000256" key="4">
    <source>
        <dbReference type="RuleBase" id="RU003792"/>
    </source>
</evidence>
<gene>
    <name evidence="6" type="ORF">GMRT_15835</name>
</gene>
<comment type="caution">
    <text evidence="6">The sequence shown here is derived from an EMBL/GenBank/DDBJ whole genome shotgun (WGS) entry which is preliminary data.</text>
</comment>
<dbReference type="EC" id="5.4.99.12" evidence="4"/>
<dbReference type="GO" id="GO:0031119">
    <property type="term" value="P:tRNA pseudouridine synthesis"/>
    <property type="evidence" value="ECO:0007669"/>
    <property type="project" value="TreeGrafter"/>
</dbReference>
<evidence type="ECO:0000259" key="5">
    <source>
        <dbReference type="Pfam" id="PF01416"/>
    </source>
</evidence>
<reference evidence="6 7" key="1">
    <citation type="submission" date="2019-05" db="EMBL/GenBank/DDBJ databases">
        <title>The compact genome of Giardia muris reveals important steps in the evolution of intestinal protozoan parasites.</title>
        <authorList>
            <person name="Xu F."/>
            <person name="Jimenez-Gonzalez A."/>
            <person name="Einarsson E."/>
            <person name="Astvaldsson A."/>
            <person name="Peirasmaki D."/>
            <person name="Eckmann L."/>
            <person name="Andersson J.O."/>
            <person name="Svard S.G."/>
            <person name="Jerlstrom-Hultqvist J."/>
        </authorList>
    </citation>
    <scope>NUCLEOTIDE SEQUENCE [LARGE SCALE GENOMIC DNA]</scope>
    <source>
        <strain evidence="6 7">Roberts-Thomson</strain>
    </source>
</reference>
<dbReference type="InterPro" id="IPR020094">
    <property type="entry name" value="TruA/RsuA/RluB/E/F_N"/>
</dbReference>
<dbReference type="GO" id="GO:0005737">
    <property type="term" value="C:cytoplasm"/>
    <property type="evidence" value="ECO:0007669"/>
    <property type="project" value="TreeGrafter"/>
</dbReference>
<dbReference type="Gene3D" id="3.30.70.660">
    <property type="entry name" value="Pseudouridine synthase I, catalytic domain, C-terminal subdomain"/>
    <property type="match status" value="1"/>
</dbReference>
<dbReference type="Gene3D" id="3.30.70.580">
    <property type="entry name" value="Pseudouridine synthase I, catalytic domain, N-terminal subdomain"/>
    <property type="match status" value="1"/>
</dbReference>
<dbReference type="InterPro" id="IPR020097">
    <property type="entry name" value="PsdUridine_synth_TruA_a/b_dom"/>
</dbReference>
<dbReference type="VEuPathDB" id="GiardiaDB:GMRT_15835"/>
<organism evidence="6 7">
    <name type="scientific">Giardia muris</name>
    <dbReference type="NCBI Taxonomy" id="5742"/>
    <lineage>
        <taxon>Eukaryota</taxon>
        <taxon>Metamonada</taxon>
        <taxon>Diplomonadida</taxon>
        <taxon>Hexamitidae</taxon>
        <taxon>Giardiinae</taxon>
        <taxon>Giardia</taxon>
    </lineage>
</organism>
<feature type="domain" description="Pseudouridine synthase I TruA alpha/beta" evidence="5">
    <location>
        <begin position="180"/>
        <end position="263"/>
    </location>
</feature>
<dbReference type="GO" id="GO:0005634">
    <property type="term" value="C:nucleus"/>
    <property type="evidence" value="ECO:0007669"/>
    <property type="project" value="TreeGrafter"/>
</dbReference>
<comment type="similarity">
    <text evidence="1 4">Belongs to the tRNA pseudouridine synthase TruA family.</text>
</comment>
<proteinExistence type="inferred from homology"/>
<dbReference type="GO" id="GO:1990481">
    <property type="term" value="P:mRNA pseudouridine synthesis"/>
    <property type="evidence" value="ECO:0007669"/>
    <property type="project" value="TreeGrafter"/>
</dbReference>
<sequence length="337" mass="37435">MTHVLLLVAYTGRETAGNAYQGPTVATVERYLYEALERLGLLPSETTPNETLERTGRTDAGVGARAMLYLARLRRWPGLSEDSAGEVNVEIEPTMSHLVTHPDTPWGCTPESVAVLSASSCPVFTLNRFLPSCLRVLGASPVGGAPTGFSPRHDCVARHYRYVLGLHCDASAVARAKDVAHRFLGSHDWTNFCRLEQDQQGVSRIRQIYTATVTIDDAQRCVFEVVGSAFLYHQIRYMASALLHVMEGHVDPDLIAERLNPGIDAELDTSNFKLVPAYLLTYCHGYYRQKLPLVISLAAERELGLHFLRYPEFGLNGRVQTTPDLAIPSRRRQALKQ</sequence>
<dbReference type="EMBL" id="VDLU01000005">
    <property type="protein sequence ID" value="TNJ26601.1"/>
    <property type="molecule type" value="Genomic_DNA"/>
</dbReference>
<accession>A0A4Z1T2G2</accession>
<evidence type="ECO:0000256" key="2">
    <source>
        <dbReference type="ARBA" id="ARBA00022694"/>
    </source>
</evidence>
<dbReference type="PANTHER" id="PTHR11142:SF5">
    <property type="entry name" value="TRNA PSEUDOURIDINE(38_39) SYNTHASE"/>
    <property type="match status" value="1"/>
</dbReference>
<comment type="catalytic activity">
    <reaction evidence="4">
        <text>uridine(38/39/40) in tRNA = pseudouridine(38/39/40) in tRNA</text>
        <dbReference type="Rhea" id="RHEA:22376"/>
        <dbReference type="Rhea" id="RHEA-COMP:10085"/>
        <dbReference type="Rhea" id="RHEA-COMP:10087"/>
        <dbReference type="ChEBI" id="CHEBI:65314"/>
        <dbReference type="ChEBI" id="CHEBI:65315"/>
        <dbReference type="EC" id="5.4.99.12"/>
    </reaction>
</comment>
<dbReference type="InterPro" id="IPR001406">
    <property type="entry name" value="PsdUridine_synth_TruA"/>
</dbReference>
<evidence type="ECO:0000313" key="6">
    <source>
        <dbReference type="EMBL" id="TNJ26601.1"/>
    </source>
</evidence>
<keyword evidence="7" id="KW-1185">Reference proteome</keyword>
<keyword evidence="3 4" id="KW-0413">Isomerase</keyword>
<keyword evidence="2 4" id="KW-0819">tRNA processing</keyword>
<evidence type="ECO:0000313" key="7">
    <source>
        <dbReference type="Proteomes" id="UP000315496"/>
    </source>
</evidence>
<dbReference type="GO" id="GO:0003723">
    <property type="term" value="F:RNA binding"/>
    <property type="evidence" value="ECO:0007669"/>
    <property type="project" value="InterPro"/>
</dbReference>
<name>A0A4Z1T2G2_GIAMU</name>
<dbReference type="PANTHER" id="PTHR11142">
    <property type="entry name" value="PSEUDOURIDYLATE SYNTHASE"/>
    <property type="match status" value="1"/>
</dbReference>
<dbReference type="InterPro" id="IPR020103">
    <property type="entry name" value="PsdUridine_synth_cat_dom_sf"/>
</dbReference>
<dbReference type="Proteomes" id="UP000315496">
    <property type="component" value="Chromosome 5"/>
</dbReference>
<dbReference type="GO" id="GO:0160147">
    <property type="term" value="F:tRNA pseudouridine(38-40) synthase activity"/>
    <property type="evidence" value="ECO:0007669"/>
    <property type="project" value="UniProtKB-EC"/>
</dbReference>